<comment type="caution">
    <text evidence="5">The sequence shown here is derived from an EMBL/GenBank/DDBJ whole genome shotgun (WGS) entry which is preliminary data.</text>
</comment>
<evidence type="ECO:0000313" key="6">
    <source>
        <dbReference type="Proteomes" id="UP000230551"/>
    </source>
</evidence>
<dbReference type="GO" id="GO:0003700">
    <property type="term" value="F:DNA-binding transcription factor activity"/>
    <property type="evidence" value="ECO:0007669"/>
    <property type="project" value="InterPro"/>
</dbReference>
<dbReference type="Pfam" id="PF12833">
    <property type="entry name" value="HTH_18"/>
    <property type="match status" value="1"/>
</dbReference>
<protein>
    <submittedName>
        <fullName evidence="5">AraC family transcriptional regulator</fullName>
    </submittedName>
</protein>
<keyword evidence="6" id="KW-1185">Reference proteome</keyword>
<evidence type="ECO:0000256" key="2">
    <source>
        <dbReference type="ARBA" id="ARBA00023125"/>
    </source>
</evidence>
<proteinExistence type="predicted"/>
<accession>A0A2G5P9L2</accession>
<dbReference type="PROSITE" id="PS01124">
    <property type="entry name" value="HTH_ARAC_FAMILY_2"/>
    <property type="match status" value="1"/>
</dbReference>
<dbReference type="InterPro" id="IPR050204">
    <property type="entry name" value="AraC_XylS_family_regulators"/>
</dbReference>
<reference evidence="5 6" key="1">
    <citation type="journal article" date="2017" name="Infect. Genet. Evol.">
        <title>The new phylogeny of the genus Mycobacterium: The old and the news.</title>
        <authorList>
            <person name="Tortoli E."/>
            <person name="Fedrizzi T."/>
            <person name="Meehan C.J."/>
            <person name="Trovato A."/>
            <person name="Grottola A."/>
            <person name="Giacobazzi E."/>
            <person name="Serpini G.F."/>
            <person name="Tagliazucchi S."/>
            <person name="Fabio A."/>
            <person name="Bettua C."/>
            <person name="Bertorelli R."/>
            <person name="Frascaro F."/>
            <person name="De Sanctis V."/>
            <person name="Pecorari M."/>
            <person name="Jousson O."/>
            <person name="Segata N."/>
            <person name="Cirillo D.M."/>
        </authorList>
    </citation>
    <scope>NUCLEOTIDE SEQUENCE [LARGE SCALE GENOMIC DNA]</scope>
    <source>
        <strain evidence="5 6">CIP1034565</strain>
    </source>
</reference>
<dbReference type="EMBL" id="PDCN02000012">
    <property type="protein sequence ID" value="PIB75042.1"/>
    <property type="molecule type" value="Genomic_DNA"/>
</dbReference>
<dbReference type="PANTHER" id="PTHR46796:SF6">
    <property type="entry name" value="ARAC SUBFAMILY"/>
    <property type="match status" value="1"/>
</dbReference>
<dbReference type="InterPro" id="IPR018060">
    <property type="entry name" value="HTH_AraC"/>
</dbReference>
<keyword evidence="3" id="KW-0804">Transcription</keyword>
<keyword evidence="2" id="KW-0238">DNA-binding</keyword>
<dbReference type="OrthoDB" id="2060755at2"/>
<dbReference type="STRING" id="85968.GCA_900073015_00298"/>
<dbReference type="InterPro" id="IPR009057">
    <property type="entry name" value="Homeodomain-like_sf"/>
</dbReference>
<organism evidence="5 6">
    <name type="scientific">Mycolicibacterium brumae</name>
    <dbReference type="NCBI Taxonomy" id="85968"/>
    <lineage>
        <taxon>Bacteria</taxon>
        <taxon>Bacillati</taxon>
        <taxon>Actinomycetota</taxon>
        <taxon>Actinomycetes</taxon>
        <taxon>Mycobacteriales</taxon>
        <taxon>Mycobacteriaceae</taxon>
        <taxon>Mycolicibacterium</taxon>
    </lineage>
</organism>
<dbReference type="SUPFAM" id="SSF46689">
    <property type="entry name" value="Homeodomain-like"/>
    <property type="match status" value="2"/>
</dbReference>
<dbReference type="Gene3D" id="1.10.10.60">
    <property type="entry name" value="Homeodomain-like"/>
    <property type="match status" value="2"/>
</dbReference>
<dbReference type="GO" id="GO:0043565">
    <property type="term" value="F:sequence-specific DNA binding"/>
    <property type="evidence" value="ECO:0007669"/>
    <property type="project" value="InterPro"/>
</dbReference>
<evidence type="ECO:0000256" key="3">
    <source>
        <dbReference type="ARBA" id="ARBA00023163"/>
    </source>
</evidence>
<evidence type="ECO:0000313" key="5">
    <source>
        <dbReference type="EMBL" id="PIB75042.1"/>
    </source>
</evidence>
<dbReference type="AlphaFoldDB" id="A0A2G5P9L2"/>
<dbReference type="Proteomes" id="UP000230551">
    <property type="component" value="Unassembled WGS sequence"/>
</dbReference>
<gene>
    <name evidence="5" type="ORF">CQY22_010560</name>
</gene>
<keyword evidence="1" id="KW-0805">Transcription regulation</keyword>
<name>A0A2G5P9L2_9MYCO</name>
<dbReference type="PANTHER" id="PTHR46796">
    <property type="entry name" value="HTH-TYPE TRANSCRIPTIONAL ACTIVATOR RHAS-RELATED"/>
    <property type="match status" value="1"/>
</dbReference>
<evidence type="ECO:0000259" key="4">
    <source>
        <dbReference type="PROSITE" id="PS01124"/>
    </source>
</evidence>
<dbReference type="SMART" id="SM00342">
    <property type="entry name" value="HTH_ARAC"/>
    <property type="match status" value="1"/>
</dbReference>
<sequence>MSGLILPDQLPTWVPGQLTVRSPDDWQAGLSVRGYHYQDSDVCVPAMRDYLVVAYRRGSTAMRRRVDGDWVSETMRPGDVSLLTRAAESHWVWSEQIDVVHVYLTQAELSDTCRQMYEREVTDIDLRDVLKLEDPGIYRTALAIAREASAGGPGAKLLVDSLTVELCVRILRDHAEVVFRADPGADGLSFAQQRVVTDYIESHLSESITLENLAAAVAMSKFHFARRFRATTGSSPHGFVTARRVERAKKLLARTGVPLLDVAAQCGFSDQSHMTRVFNAHVGTTPGQYRSRP</sequence>
<feature type="domain" description="HTH araC/xylS-type" evidence="4">
    <location>
        <begin position="194"/>
        <end position="292"/>
    </location>
</feature>
<evidence type="ECO:0000256" key="1">
    <source>
        <dbReference type="ARBA" id="ARBA00023015"/>
    </source>
</evidence>
<dbReference type="RefSeq" id="WP_090585165.1">
    <property type="nucleotide sequence ID" value="NZ_CP104302.1"/>
</dbReference>